<dbReference type="PANTHER" id="PTHR35046:SF9">
    <property type="entry name" value="RNA-DIRECTED DNA POLYMERASE"/>
    <property type="match status" value="1"/>
</dbReference>
<feature type="domain" description="Tf2-1-like SH3-like" evidence="1">
    <location>
        <begin position="61"/>
        <end position="117"/>
    </location>
</feature>
<sequence length="152" mass="17526">MGGMFAAHRSIHSTTKYSPFEIVYGFNPLTPLDLIPLPNDKLMNLDAKRKAEYVKQLHQKVHMRKERFPIQRRSKLLPRGDGPFQVLERINENSYKLDLPGEYNISASFNVSDLSIYDVGDDLGKIASKNEGMIRPRPKTTLELLWILWSCH</sequence>
<name>A0A5B6WSR1_9ROSI</name>
<dbReference type="EMBL" id="SMMG02000002">
    <property type="protein sequence ID" value="KAA3484961.1"/>
    <property type="molecule type" value="Genomic_DNA"/>
</dbReference>
<evidence type="ECO:0000259" key="1">
    <source>
        <dbReference type="Pfam" id="PF24626"/>
    </source>
</evidence>
<proteinExistence type="predicted"/>
<evidence type="ECO:0000313" key="2">
    <source>
        <dbReference type="EMBL" id="KAA3484961.1"/>
    </source>
</evidence>
<organism evidence="2 3">
    <name type="scientific">Gossypium australe</name>
    <dbReference type="NCBI Taxonomy" id="47621"/>
    <lineage>
        <taxon>Eukaryota</taxon>
        <taxon>Viridiplantae</taxon>
        <taxon>Streptophyta</taxon>
        <taxon>Embryophyta</taxon>
        <taxon>Tracheophyta</taxon>
        <taxon>Spermatophyta</taxon>
        <taxon>Magnoliopsida</taxon>
        <taxon>eudicotyledons</taxon>
        <taxon>Gunneridae</taxon>
        <taxon>Pentapetalae</taxon>
        <taxon>rosids</taxon>
        <taxon>malvids</taxon>
        <taxon>Malvales</taxon>
        <taxon>Malvaceae</taxon>
        <taxon>Malvoideae</taxon>
        <taxon>Gossypium</taxon>
    </lineage>
</organism>
<dbReference type="Gene3D" id="3.30.420.10">
    <property type="entry name" value="Ribonuclease H-like superfamily/Ribonuclease H"/>
    <property type="match status" value="1"/>
</dbReference>
<reference evidence="2" key="1">
    <citation type="submission" date="2019-08" db="EMBL/GenBank/DDBJ databases">
        <authorList>
            <person name="Liu F."/>
        </authorList>
    </citation>
    <scope>NUCLEOTIDE SEQUENCE [LARGE SCALE GENOMIC DNA]</scope>
    <source>
        <strain evidence="2">PA1801</strain>
        <tissue evidence="2">Leaf</tissue>
    </source>
</reference>
<dbReference type="GO" id="GO:0003676">
    <property type="term" value="F:nucleic acid binding"/>
    <property type="evidence" value="ECO:0007669"/>
    <property type="project" value="InterPro"/>
</dbReference>
<keyword evidence="3" id="KW-1185">Reference proteome</keyword>
<dbReference type="Pfam" id="PF24626">
    <property type="entry name" value="SH3_Tf2-1"/>
    <property type="match status" value="1"/>
</dbReference>
<dbReference type="OrthoDB" id="912587at2759"/>
<accession>A0A5B6WSR1</accession>
<dbReference type="Proteomes" id="UP000325315">
    <property type="component" value="Unassembled WGS sequence"/>
</dbReference>
<gene>
    <name evidence="2" type="ORF">EPI10_007012</name>
</gene>
<comment type="caution">
    <text evidence="2">The sequence shown here is derived from an EMBL/GenBank/DDBJ whole genome shotgun (WGS) entry which is preliminary data.</text>
</comment>
<dbReference type="AlphaFoldDB" id="A0A5B6WSR1"/>
<protein>
    <submittedName>
        <fullName evidence="2">Transposon Ty3-I Gag-Pol polyprotein</fullName>
    </submittedName>
</protein>
<evidence type="ECO:0000313" key="3">
    <source>
        <dbReference type="Proteomes" id="UP000325315"/>
    </source>
</evidence>
<dbReference type="InterPro" id="IPR056924">
    <property type="entry name" value="SH3_Tf2-1"/>
</dbReference>
<dbReference type="InterPro" id="IPR036397">
    <property type="entry name" value="RNaseH_sf"/>
</dbReference>
<dbReference type="PANTHER" id="PTHR35046">
    <property type="entry name" value="ZINC KNUCKLE (CCHC-TYPE) FAMILY PROTEIN"/>
    <property type="match status" value="1"/>
</dbReference>